<dbReference type="Gene3D" id="3.30.450.20">
    <property type="entry name" value="PAS domain"/>
    <property type="match status" value="1"/>
</dbReference>
<feature type="domain" description="Response regulatory" evidence="7">
    <location>
        <begin position="677"/>
        <end position="795"/>
    </location>
</feature>
<dbReference type="InterPro" id="IPR036097">
    <property type="entry name" value="HisK_dim/P_sf"/>
</dbReference>
<dbReference type="SMART" id="SM00387">
    <property type="entry name" value="HATPase_c"/>
    <property type="match status" value="1"/>
</dbReference>
<dbReference type="PROSITE" id="PS50109">
    <property type="entry name" value="HIS_KIN"/>
    <property type="match status" value="1"/>
</dbReference>
<evidence type="ECO:0000256" key="2">
    <source>
        <dbReference type="ARBA" id="ARBA00012438"/>
    </source>
</evidence>
<dbReference type="CDD" id="cd00130">
    <property type="entry name" value="PAS"/>
    <property type="match status" value="1"/>
</dbReference>
<dbReference type="SUPFAM" id="SSF47384">
    <property type="entry name" value="Homodimeric domain of signal transducing histidine kinase"/>
    <property type="match status" value="1"/>
</dbReference>
<dbReference type="InterPro" id="IPR000014">
    <property type="entry name" value="PAS"/>
</dbReference>
<dbReference type="PROSITE" id="PS50110">
    <property type="entry name" value="RESPONSE_REGULATORY"/>
    <property type="match status" value="1"/>
</dbReference>
<keyword evidence="4" id="KW-0902">Two-component regulatory system</keyword>
<dbReference type="PROSITE" id="PS50113">
    <property type="entry name" value="PAC"/>
    <property type="match status" value="1"/>
</dbReference>
<dbReference type="InterPro" id="IPR001789">
    <property type="entry name" value="Sig_transdc_resp-reg_receiver"/>
</dbReference>
<dbReference type="PROSITE" id="PS50112">
    <property type="entry name" value="PAS"/>
    <property type="match status" value="1"/>
</dbReference>
<evidence type="ECO:0000256" key="3">
    <source>
        <dbReference type="ARBA" id="ARBA00022553"/>
    </source>
</evidence>
<protein>
    <recommendedName>
        <fullName evidence="2">histidine kinase</fullName>
        <ecNumber evidence="2">2.7.13.3</ecNumber>
    </recommendedName>
</protein>
<dbReference type="InterPro" id="IPR013655">
    <property type="entry name" value="PAS_fold_3"/>
</dbReference>
<dbReference type="Gene3D" id="2.10.70.100">
    <property type="match status" value="1"/>
</dbReference>
<dbReference type="Pfam" id="PF02518">
    <property type="entry name" value="HATPase_c"/>
    <property type="match status" value="1"/>
</dbReference>
<dbReference type="PRINTS" id="PR00344">
    <property type="entry name" value="BCTRLSENSOR"/>
</dbReference>
<dbReference type="CDD" id="cd17546">
    <property type="entry name" value="REC_hyHK_CKI1_RcsC-like"/>
    <property type="match status" value="1"/>
</dbReference>
<name>A0ABR5VDH7_MARGR</name>
<dbReference type="CDD" id="cd16922">
    <property type="entry name" value="HATPase_EvgS-ArcB-TorS-like"/>
    <property type="match status" value="1"/>
</dbReference>
<dbReference type="SUPFAM" id="SSF55785">
    <property type="entry name" value="PYP-like sensor domain (PAS domain)"/>
    <property type="match status" value="1"/>
</dbReference>
<evidence type="ECO:0000259" key="6">
    <source>
        <dbReference type="PROSITE" id="PS50109"/>
    </source>
</evidence>
<dbReference type="EMBL" id="LSYU01000077">
    <property type="protein sequence ID" value="KXX63763.1"/>
    <property type="molecule type" value="Genomic_DNA"/>
</dbReference>
<dbReference type="SMART" id="SM00388">
    <property type="entry name" value="HisKA"/>
    <property type="match status" value="1"/>
</dbReference>
<dbReference type="CDD" id="cd00082">
    <property type="entry name" value="HisKA"/>
    <property type="match status" value="1"/>
</dbReference>
<comment type="caution">
    <text evidence="10">The sequence shown here is derived from an EMBL/GenBank/DDBJ whole genome shotgun (WGS) entry which is preliminary data.</text>
</comment>
<evidence type="ECO:0000259" key="8">
    <source>
        <dbReference type="PROSITE" id="PS50112"/>
    </source>
</evidence>
<feature type="domain" description="Histidine kinase" evidence="6">
    <location>
        <begin position="307"/>
        <end position="527"/>
    </location>
</feature>
<dbReference type="InterPro" id="IPR005467">
    <property type="entry name" value="His_kinase_dom"/>
</dbReference>
<dbReference type="NCBIfam" id="TIGR00229">
    <property type="entry name" value="sensory_box"/>
    <property type="match status" value="1"/>
</dbReference>
<dbReference type="InterPro" id="IPR011006">
    <property type="entry name" value="CheY-like_superfamily"/>
</dbReference>
<feature type="domain" description="PAC" evidence="9">
    <location>
        <begin position="237"/>
        <end position="289"/>
    </location>
</feature>
<sequence>MTETTPGEETEVLYALSVAIGDGAELEPMVRRFLVSMMRLLEGSGAAVLQLEEVSSTAPPLSCMLPRNLARNPCYAAFWERWTPQGLYQALRQQPGGLPLVAVDSRCALHAFRLEGFGVLLLLRGADVGMLSTRFQRAFVPLARRLANAARGCLFETELRHQRARLELAAATAGLGVWEWDPQGDRLDWDARMLALHGLGVAEFDGRLETWLRRLHPEDRARMETALRASFDEARDLEAEFRVLLPGGELRHHRVQATPCDQGDGRAPRMTGVAMDITAWKRVEAELREARDMAESANAAKSRFIANMSHEIRTPMNGIIGMTELALETDLDPTQRDYLTIVRTSAGTLLTLLNDLLDFAKIEAGRVELEHIPFDLAELLAGALKPLGTRAAAKGVELVLELAPTLPRRRLGDPVRLRQVLVNLCDNAIKFTAAGEIRVTLEGRASGRGEWVALAVADTGVGIPPEQLEGIFEVFGQADVSITRRFGGTGLGLSIISRLVELMGGRIAVDSEPGRGSRFTVELPLSLDEPLVAGVEPEAPRARGGALVVEPHPRARLTLVDWLERLGLTVVSAAAVEAETRARDARPLALALIAARDGGVALAERLVEAGLVERERLALLAYGLQGEEARRCAAAGFAVLTKPVSPAEVSGLLRALDGPPPSPPSAAGGAALPAGVRVLLVEDNVVNQRLARALLERWGCVVTLAEHGAEALERFAPGRFELVLMDMQMPVLDGLAATREIRAREAGAGQRVAIVAMTANAMASDREACLAAGMDDHVPKPLRPRQLLATLREQLLAGAPGGD</sequence>
<accession>A0ABR5VDH7</accession>
<dbReference type="Gene3D" id="1.10.287.130">
    <property type="match status" value="1"/>
</dbReference>
<feature type="modified residue" description="4-aspartylphosphate" evidence="5">
    <location>
        <position position="726"/>
    </location>
</feature>
<dbReference type="PANTHER" id="PTHR45339:SF1">
    <property type="entry name" value="HYBRID SIGNAL TRANSDUCTION HISTIDINE KINASE J"/>
    <property type="match status" value="1"/>
</dbReference>
<dbReference type="Gene3D" id="3.40.50.2300">
    <property type="match status" value="2"/>
</dbReference>
<dbReference type="InterPro" id="IPR003661">
    <property type="entry name" value="HisK_dim/P_dom"/>
</dbReference>
<dbReference type="InterPro" id="IPR035965">
    <property type="entry name" value="PAS-like_dom_sf"/>
</dbReference>
<comment type="catalytic activity">
    <reaction evidence="1">
        <text>ATP + protein L-histidine = ADP + protein N-phospho-L-histidine.</text>
        <dbReference type="EC" id="2.7.13.3"/>
    </reaction>
</comment>
<dbReference type="InterPro" id="IPR003594">
    <property type="entry name" value="HATPase_dom"/>
</dbReference>
<reference evidence="10 11" key="1">
    <citation type="submission" date="2016-02" db="EMBL/GenBank/DDBJ databases">
        <title>Genome sequence of Marichromatium gracile YL-28, a purple sulfur bacterium.</title>
        <authorList>
            <person name="Zhao C."/>
            <person name="Hong X."/>
            <person name="Chen S."/>
            <person name="Yang S."/>
        </authorList>
    </citation>
    <scope>NUCLEOTIDE SEQUENCE [LARGE SCALE GENOMIC DNA]</scope>
    <source>
        <strain evidence="10 11">YL28</strain>
    </source>
</reference>
<dbReference type="SMART" id="SM00091">
    <property type="entry name" value="PAS"/>
    <property type="match status" value="1"/>
</dbReference>
<gene>
    <name evidence="10" type="ORF">AY586_03560</name>
</gene>
<dbReference type="Pfam" id="PF00512">
    <property type="entry name" value="HisKA"/>
    <property type="match status" value="1"/>
</dbReference>
<feature type="domain" description="PAS" evidence="8">
    <location>
        <begin position="162"/>
        <end position="234"/>
    </location>
</feature>
<dbReference type="Gene3D" id="3.30.565.10">
    <property type="entry name" value="Histidine kinase-like ATPase, C-terminal domain"/>
    <property type="match status" value="1"/>
</dbReference>
<organism evidence="10 11">
    <name type="scientific">Marichromatium gracile</name>
    <name type="common">Chromatium gracile</name>
    <dbReference type="NCBI Taxonomy" id="1048"/>
    <lineage>
        <taxon>Bacteria</taxon>
        <taxon>Pseudomonadati</taxon>
        <taxon>Pseudomonadota</taxon>
        <taxon>Gammaproteobacteria</taxon>
        <taxon>Chromatiales</taxon>
        <taxon>Chromatiaceae</taxon>
        <taxon>Marichromatium</taxon>
    </lineage>
</organism>
<dbReference type="SUPFAM" id="SSF55874">
    <property type="entry name" value="ATPase domain of HSP90 chaperone/DNA topoisomerase II/histidine kinase"/>
    <property type="match status" value="1"/>
</dbReference>
<dbReference type="PANTHER" id="PTHR45339">
    <property type="entry name" value="HYBRID SIGNAL TRANSDUCTION HISTIDINE KINASE J"/>
    <property type="match status" value="1"/>
</dbReference>
<proteinExistence type="predicted"/>
<keyword evidence="11" id="KW-1185">Reference proteome</keyword>
<evidence type="ECO:0000313" key="10">
    <source>
        <dbReference type="EMBL" id="KXX63763.1"/>
    </source>
</evidence>
<dbReference type="InterPro" id="IPR036890">
    <property type="entry name" value="HATPase_C_sf"/>
</dbReference>
<evidence type="ECO:0000259" key="9">
    <source>
        <dbReference type="PROSITE" id="PS50113"/>
    </source>
</evidence>
<evidence type="ECO:0000313" key="11">
    <source>
        <dbReference type="Proteomes" id="UP000075766"/>
    </source>
</evidence>
<dbReference type="EC" id="2.7.13.3" evidence="2"/>
<dbReference type="InterPro" id="IPR004358">
    <property type="entry name" value="Sig_transdc_His_kin-like_C"/>
</dbReference>
<dbReference type="SMART" id="SM00448">
    <property type="entry name" value="REC"/>
    <property type="match status" value="1"/>
</dbReference>
<evidence type="ECO:0000256" key="5">
    <source>
        <dbReference type="PROSITE-ProRule" id="PRU00169"/>
    </source>
</evidence>
<keyword evidence="3 5" id="KW-0597">Phosphoprotein</keyword>
<dbReference type="RefSeq" id="WP_062276576.1">
    <property type="nucleotide sequence ID" value="NZ_LSYU01000077.1"/>
</dbReference>
<evidence type="ECO:0000256" key="1">
    <source>
        <dbReference type="ARBA" id="ARBA00000085"/>
    </source>
</evidence>
<dbReference type="Pfam" id="PF08447">
    <property type="entry name" value="PAS_3"/>
    <property type="match status" value="1"/>
</dbReference>
<evidence type="ECO:0000256" key="4">
    <source>
        <dbReference type="ARBA" id="ARBA00023012"/>
    </source>
</evidence>
<dbReference type="SUPFAM" id="SSF52172">
    <property type="entry name" value="CheY-like"/>
    <property type="match status" value="2"/>
</dbReference>
<dbReference type="Pfam" id="PF00072">
    <property type="entry name" value="Response_reg"/>
    <property type="match status" value="1"/>
</dbReference>
<evidence type="ECO:0000259" key="7">
    <source>
        <dbReference type="PROSITE" id="PS50110"/>
    </source>
</evidence>
<dbReference type="Proteomes" id="UP000075766">
    <property type="component" value="Unassembled WGS sequence"/>
</dbReference>
<dbReference type="InterPro" id="IPR000700">
    <property type="entry name" value="PAS-assoc_C"/>
</dbReference>